<comment type="caution">
    <text evidence="2">The sequence shown here is derived from an EMBL/GenBank/DDBJ whole genome shotgun (WGS) entry which is preliminary data.</text>
</comment>
<evidence type="ECO:0000313" key="2">
    <source>
        <dbReference type="EMBL" id="KAH6900271.1"/>
    </source>
</evidence>
<dbReference type="Proteomes" id="UP000777438">
    <property type="component" value="Unassembled WGS sequence"/>
</dbReference>
<feature type="region of interest" description="Disordered" evidence="1">
    <location>
        <begin position="378"/>
        <end position="451"/>
    </location>
</feature>
<dbReference type="OrthoDB" id="5138733at2759"/>
<feature type="compositionally biased region" description="Basic and acidic residues" evidence="1">
    <location>
        <begin position="308"/>
        <end position="317"/>
    </location>
</feature>
<feature type="compositionally biased region" description="Polar residues" evidence="1">
    <location>
        <begin position="318"/>
        <end position="328"/>
    </location>
</feature>
<proteinExistence type="predicted"/>
<feature type="compositionally biased region" description="Polar residues" evidence="1">
    <location>
        <begin position="416"/>
        <end position="426"/>
    </location>
</feature>
<feature type="compositionally biased region" description="Pro residues" evidence="1">
    <location>
        <begin position="174"/>
        <end position="189"/>
    </location>
</feature>
<keyword evidence="3" id="KW-1185">Reference proteome</keyword>
<feature type="region of interest" description="Disordered" evidence="1">
    <location>
        <begin position="163"/>
        <end position="230"/>
    </location>
</feature>
<feature type="compositionally biased region" description="Basic and acidic residues" evidence="1">
    <location>
        <begin position="334"/>
        <end position="354"/>
    </location>
</feature>
<organism evidence="2 3">
    <name type="scientific">Thelonectria olida</name>
    <dbReference type="NCBI Taxonomy" id="1576542"/>
    <lineage>
        <taxon>Eukaryota</taxon>
        <taxon>Fungi</taxon>
        <taxon>Dikarya</taxon>
        <taxon>Ascomycota</taxon>
        <taxon>Pezizomycotina</taxon>
        <taxon>Sordariomycetes</taxon>
        <taxon>Hypocreomycetidae</taxon>
        <taxon>Hypocreales</taxon>
        <taxon>Nectriaceae</taxon>
        <taxon>Thelonectria</taxon>
    </lineage>
</organism>
<dbReference type="EMBL" id="JAGPYM010000001">
    <property type="protein sequence ID" value="KAH6900271.1"/>
    <property type="molecule type" value="Genomic_DNA"/>
</dbReference>
<name>A0A9P9ATV6_9HYPO</name>
<dbReference type="AlphaFoldDB" id="A0A9P9ATV6"/>
<accession>A0A9P9ATV6</accession>
<gene>
    <name evidence="2" type="ORF">B0T10DRAFT_470100</name>
</gene>
<evidence type="ECO:0000313" key="3">
    <source>
        <dbReference type="Proteomes" id="UP000777438"/>
    </source>
</evidence>
<reference evidence="2 3" key="1">
    <citation type="journal article" date="2021" name="Nat. Commun.">
        <title>Genetic determinants of endophytism in the Arabidopsis root mycobiome.</title>
        <authorList>
            <person name="Mesny F."/>
            <person name="Miyauchi S."/>
            <person name="Thiergart T."/>
            <person name="Pickel B."/>
            <person name="Atanasova L."/>
            <person name="Karlsson M."/>
            <person name="Huettel B."/>
            <person name="Barry K.W."/>
            <person name="Haridas S."/>
            <person name="Chen C."/>
            <person name="Bauer D."/>
            <person name="Andreopoulos W."/>
            <person name="Pangilinan J."/>
            <person name="LaButti K."/>
            <person name="Riley R."/>
            <person name="Lipzen A."/>
            <person name="Clum A."/>
            <person name="Drula E."/>
            <person name="Henrissat B."/>
            <person name="Kohler A."/>
            <person name="Grigoriev I.V."/>
            <person name="Martin F.M."/>
            <person name="Hacquard S."/>
        </authorList>
    </citation>
    <scope>NUCLEOTIDE SEQUENCE [LARGE SCALE GENOMIC DNA]</scope>
    <source>
        <strain evidence="2 3">MPI-CAGE-CH-0241</strain>
    </source>
</reference>
<evidence type="ECO:0000256" key="1">
    <source>
        <dbReference type="SAM" id="MobiDB-lite"/>
    </source>
</evidence>
<feature type="compositionally biased region" description="Polar residues" evidence="1">
    <location>
        <begin position="259"/>
        <end position="268"/>
    </location>
</feature>
<feature type="compositionally biased region" description="Low complexity" evidence="1">
    <location>
        <begin position="392"/>
        <end position="405"/>
    </location>
</feature>
<protein>
    <submittedName>
        <fullName evidence="2">Uncharacterized protein</fullName>
    </submittedName>
</protein>
<feature type="region of interest" description="Disordered" evidence="1">
    <location>
        <begin position="258"/>
        <end position="354"/>
    </location>
</feature>
<feature type="compositionally biased region" description="Polar residues" evidence="1">
    <location>
        <begin position="163"/>
        <end position="172"/>
    </location>
</feature>
<sequence length="579" mass="64730">MTTDASTSARRHNPGKYALFNRTLVSKIPTITELRKELDCGHPHKRLDITLWNSVRSYGSHFTSRSGIPGHGLLRWRDRSHQNGLLQMTHRFLEEDGKGSYFWPDDPTDQHYRKLQYSKEPRKIKRLVIQLFFRINQQHKWKGSHKTQTGRAAEATAIPTLQENNGIGSTTNPIPSPAIPVEPHPPSPVDPQGQSIGPSQRGMDANDSSPDRKIPIPIADNPFDSSPGPSYIDLTTTSSPERPYAFHTFRLFSDFAVSQEPNSRSNIEPMTDVDADHRANSPGSDMAVPALQDNISRKRRSGSEEEDPCPKRPRSDEANNQPTGSTDDASAEMAHGETSPRLRDPFENRNHLPGHASDRGFELFPSLASVTPTFTGDVNNLHHAHNPMELANPPSSTQQPSQNSTEDAACEGSPARDNQPQSQTASSEEEQRLQRVPERQEPTTHAPQTLPKIDLAFSINVSRTLTKKWTPKGTFQQKPLGELLSELPFLGNLHELTGLILVLDTPDGRSFEGEIDLHDGKGYEDLKDWLRKKIMQCRRDHVGSGETLKFEMVITPLGRDRDKAKCGQKGDDEDDMVIY</sequence>
<feature type="compositionally biased region" description="Basic and acidic residues" evidence="1">
    <location>
        <begin position="429"/>
        <end position="442"/>
    </location>
</feature>